<comment type="function">
    <text evidence="8 10">Specifically methylates the N3 position of the uracil ring of uridine 1498 (m3U1498) in 16S rRNA. Acts on the fully assembled 30S ribosomal subunit.</text>
</comment>
<dbReference type="GO" id="GO:0070475">
    <property type="term" value="P:rRNA base methylation"/>
    <property type="evidence" value="ECO:0007669"/>
    <property type="project" value="TreeGrafter"/>
</dbReference>
<comment type="similarity">
    <text evidence="2 10">Belongs to the RNA methyltransferase RsmE family.</text>
</comment>
<dbReference type="Pfam" id="PF04452">
    <property type="entry name" value="Methyltrans_RNA"/>
    <property type="match status" value="1"/>
</dbReference>
<evidence type="ECO:0000256" key="6">
    <source>
        <dbReference type="ARBA" id="ARBA00022679"/>
    </source>
</evidence>
<keyword evidence="14" id="KW-1185">Reference proteome</keyword>
<dbReference type="GO" id="GO:0070042">
    <property type="term" value="F:rRNA (uridine-N3-)-methyltransferase activity"/>
    <property type="evidence" value="ECO:0007669"/>
    <property type="project" value="TreeGrafter"/>
</dbReference>
<dbReference type="AlphaFoldDB" id="A0AA37SQ74"/>
<evidence type="ECO:0000256" key="8">
    <source>
        <dbReference type="ARBA" id="ARBA00025699"/>
    </source>
</evidence>
<proteinExistence type="inferred from homology"/>
<sequence>MILFYSEKIDGETAILTDGEAIHCKQALRKKVGEIIIVTDGKGKTYEAEITSIGKKEVELKLLKEVPLSAKRDFRIHIAIAPTKNISRFEWFLEKATELGIDEITPILCARSERKVIKSERLNKILLSAMKQSLKSELPKLNELTKLSAFLKKDFEGQCFIAHLEEEPELLVKSYQQGSDVLILIGPEGDFMLEEIEMAKQSGFESVSLGDYRLRTETAGISSVQAIHFCNMVG</sequence>
<protein>
    <recommendedName>
        <fullName evidence="10">Ribosomal RNA small subunit methyltransferase E</fullName>
        <ecNumber evidence="10">2.1.1.193</ecNumber>
    </recommendedName>
</protein>
<evidence type="ECO:0000313" key="13">
    <source>
        <dbReference type="EMBL" id="GLR17274.1"/>
    </source>
</evidence>
<evidence type="ECO:0000259" key="12">
    <source>
        <dbReference type="Pfam" id="PF20260"/>
    </source>
</evidence>
<dbReference type="GO" id="GO:0005737">
    <property type="term" value="C:cytoplasm"/>
    <property type="evidence" value="ECO:0007669"/>
    <property type="project" value="UniProtKB-SubCell"/>
</dbReference>
<dbReference type="Pfam" id="PF20260">
    <property type="entry name" value="PUA_4"/>
    <property type="match status" value="1"/>
</dbReference>
<dbReference type="Gene3D" id="3.40.1280.10">
    <property type="match status" value="1"/>
</dbReference>
<evidence type="ECO:0000256" key="9">
    <source>
        <dbReference type="ARBA" id="ARBA00047944"/>
    </source>
</evidence>
<comment type="caution">
    <text evidence="13">The sequence shown here is derived from an EMBL/GenBank/DDBJ whole genome shotgun (WGS) entry which is preliminary data.</text>
</comment>
<dbReference type="NCBIfam" id="NF008702">
    <property type="entry name" value="PRK11713.6-1"/>
    <property type="match status" value="1"/>
</dbReference>
<dbReference type="InterPro" id="IPR046886">
    <property type="entry name" value="RsmE_MTase_dom"/>
</dbReference>
<evidence type="ECO:0000256" key="1">
    <source>
        <dbReference type="ARBA" id="ARBA00004496"/>
    </source>
</evidence>
<reference evidence="13" key="2">
    <citation type="submission" date="2023-01" db="EMBL/GenBank/DDBJ databases">
        <title>Draft genome sequence of Portibacter lacus strain NBRC 108769.</title>
        <authorList>
            <person name="Sun Q."/>
            <person name="Mori K."/>
        </authorList>
    </citation>
    <scope>NUCLEOTIDE SEQUENCE</scope>
    <source>
        <strain evidence="13">NBRC 108769</strain>
    </source>
</reference>
<reference evidence="13" key="1">
    <citation type="journal article" date="2014" name="Int. J. Syst. Evol. Microbiol.">
        <title>Complete genome sequence of Corynebacterium casei LMG S-19264T (=DSM 44701T), isolated from a smear-ripened cheese.</title>
        <authorList>
            <consortium name="US DOE Joint Genome Institute (JGI-PGF)"/>
            <person name="Walter F."/>
            <person name="Albersmeier A."/>
            <person name="Kalinowski J."/>
            <person name="Ruckert C."/>
        </authorList>
    </citation>
    <scope>NUCLEOTIDE SEQUENCE</scope>
    <source>
        <strain evidence="13">NBRC 108769</strain>
    </source>
</reference>
<accession>A0AA37SQ74</accession>
<name>A0AA37SQ74_9BACT</name>
<dbReference type="SUPFAM" id="SSF75217">
    <property type="entry name" value="alpha/beta knot"/>
    <property type="match status" value="1"/>
</dbReference>
<keyword evidence="7 10" id="KW-0949">S-adenosyl-L-methionine</keyword>
<dbReference type="EMBL" id="BSOH01000010">
    <property type="protein sequence ID" value="GLR17274.1"/>
    <property type="molecule type" value="Genomic_DNA"/>
</dbReference>
<evidence type="ECO:0000256" key="3">
    <source>
        <dbReference type="ARBA" id="ARBA00022490"/>
    </source>
</evidence>
<keyword evidence="5 10" id="KW-0489">Methyltransferase</keyword>
<evidence type="ECO:0000256" key="7">
    <source>
        <dbReference type="ARBA" id="ARBA00022691"/>
    </source>
</evidence>
<dbReference type="PANTHER" id="PTHR30027">
    <property type="entry name" value="RIBOSOMAL RNA SMALL SUBUNIT METHYLTRANSFERASE E"/>
    <property type="match status" value="1"/>
</dbReference>
<dbReference type="InterPro" id="IPR029028">
    <property type="entry name" value="Alpha/beta_knot_MTases"/>
</dbReference>
<dbReference type="PANTHER" id="PTHR30027:SF3">
    <property type="entry name" value="16S RRNA (URACIL(1498)-N(3))-METHYLTRANSFERASE"/>
    <property type="match status" value="1"/>
</dbReference>
<comment type="subcellular location">
    <subcellularLocation>
        <location evidence="1 10">Cytoplasm</location>
    </subcellularLocation>
</comment>
<dbReference type="Proteomes" id="UP001156666">
    <property type="component" value="Unassembled WGS sequence"/>
</dbReference>
<dbReference type="RefSeq" id="WP_235293850.1">
    <property type="nucleotide sequence ID" value="NZ_BSOH01000010.1"/>
</dbReference>
<dbReference type="InterPro" id="IPR015947">
    <property type="entry name" value="PUA-like_sf"/>
</dbReference>
<evidence type="ECO:0000256" key="4">
    <source>
        <dbReference type="ARBA" id="ARBA00022552"/>
    </source>
</evidence>
<keyword evidence="3 10" id="KW-0963">Cytoplasm</keyword>
<gene>
    <name evidence="13" type="ORF">GCM10007940_18890</name>
</gene>
<evidence type="ECO:0000256" key="5">
    <source>
        <dbReference type="ARBA" id="ARBA00022603"/>
    </source>
</evidence>
<dbReference type="EC" id="2.1.1.193" evidence="10"/>
<dbReference type="SUPFAM" id="SSF88697">
    <property type="entry name" value="PUA domain-like"/>
    <property type="match status" value="1"/>
</dbReference>
<dbReference type="InterPro" id="IPR029026">
    <property type="entry name" value="tRNA_m1G_MTases_N"/>
</dbReference>
<feature type="domain" description="Ribosomal RNA small subunit methyltransferase E methyltransferase" evidence="11">
    <location>
        <begin position="73"/>
        <end position="227"/>
    </location>
</feature>
<evidence type="ECO:0000256" key="10">
    <source>
        <dbReference type="PIRNR" id="PIRNR015601"/>
    </source>
</evidence>
<dbReference type="InterPro" id="IPR046887">
    <property type="entry name" value="RsmE_PUA-like"/>
</dbReference>
<evidence type="ECO:0000259" key="11">
    <source>
        <dbReference type="Pfam" id="PF04452"/>
    </source>
</evidence>
<comment type="catalytic activity">
    <reaction evidence="9 10">
        <text>uridine(1498) in 16S rRNA + S-adenosyl-L-methionine = N(3)-methyluridine(1498) in 16S rRNA + S-adenosyl-L-homocysteine + H(+)</text>
        <dbReference type="Rhea" id="RHEA:42920"/>
        <dbReference type="Rhea" id="RHEA-COMP:10283"/>
        <dbReference type="Rhea" id="RHEA-COMP:10284"/>
        <dbReference type="ChEBI" id="CHEBI:15378"/>
        <dbReference type="ChEBI" id="CHEBI:57856"/>
        <dbReference type="ChEBI" id="CHEBI:59789"/>
        <dbReference type="ChEBI" id="CHEBI:65315"/>
        <dbReference type="ChEBI" id="CHEBI:74502"/>
        <dbReference type="EC" id="2.1.1.193"/>
    </reaction>
</comment>
<keyword evidence="4 10" id="KW-0698">rRNA processing</keyword>
<organism evidence="13 14">
    <name type="scientific">Portibacter lacus</name>
    <dbReference type="NCBI Taxonomy" id="1099794"/>
    <lineage>
        <taxon>Bacteria</taxon>
        <taxon>Pseudomonadati</taxon>
        <taxon>Bacteroidota</taxon>
        <taxon>Saprospiria</taxon>
        <taxon>Saprospirales</taxon>
        <taxon>Haliscomenobacteraceae</taxon>
        <taxon>Portibacter</taxon>
    </lineage>
</organism>
<dbReference type="InterPro" id="IPR006700">
    <property type="entry name" value="RsmE"/>
</dbReference>
<dbReference type="NCBIfam" id="TIGR00046">
    <property type="entry name" value="RsmE family RNA methyltransferase"/>
    <property type="match status" value="1"/>
</dbReference>
<keyword evidence="6 10" id="KW-0808">Transferase</keyword>
<dbReference type="CDD" id="cd18084">
    <property type="entry name" value="RsmE-like"/>
    <property type="match status" value="1"/>
</dbReference>
<evidence type="ECO:0000313" key="14">
    <source>
        <dbReference type="Proteomes" id="UP001156666"/>
    </source>
</evidence>
<dbReference type="PIRSF" id="PIRSF015601">
    <property type="entry name" value="MTase_slr0722"/>
    <property type="match status" value="1"/>
</dbReference>
<evidence type="ECO:0000256" key="2">
    <source>
        <dbReference type="ARBA" id="ARBA00005528"/>
    </source>
</evidence>
<feature type="domain" description="Ribosomal RNA small subunit methyltransferase E PUA-like" evidence="12">
    <location>
        <begin position="16"/>
        <end position="63"/>
    </location>
</feature>